<dbReference type="Proteomes" id="UP001356428">
    <property type="component" value="Chromosome"/>
</dbReference>
<accession>A0ABZ1EYA4</accession>
<gene>
    <name evidence="1" type="ORF">OG849_18805</name>
</gene>
<name>A0ABZ1EYA4_9ACTN</name>
<dbReference type="EMBL" id="CP109083">
    <property type="protein sequence ID" value="WSB09145.1"/>
    <property type="molecule type" value="Genomic_DNA"/>
</dbReference>
<keyword evidence="2" id="KW-1185">Reference proteome</keyword>
<reference evidence="1 2" key="1">
    <citation type="submission" date="2022-10" db="EMBL/GenBank/DDBJ databases">
        <title>The complete genomes of actinobacterial strains from the NBC collection.</title>
        <authorList>
            <person name="Joergensen T.S."/>
            <person name="Alvarez Arevalo M."/>
            <person name="Sterndorff E.B."/>
            <person name="Faurdal D."/>
            <person name="Vuksanovic O."/>
            <person name="Mourched A.-S."/>
            <person name="Charusanti P."/>
            <person name="Shaw S."/>
            <person name="Blin K."/>
            <person name="Weber T."/>
        </authorList>
    </citation>
    <scope>NUCLEOTIDE SEQUENCE [LARGE SCALE GENOMIC DNA]</scope>
    <source>
        <strain evidence="1 2">NBC 01792</strain>
    </source>
</reference>
<sequence length="160" mass="17321">MSVDQLPVIARGLITDEQFTSCRTTVMDANPDMSQVMAGRIVEDGLKFVAACSRNPGVSLAPSRIVDEGWHALLLHTATYAELCEELGGNFVHHFPGYDPTNYDPGILDRTRQAITGLGYVPDAELWGEPSDETLVSVAARCQHAPDCSIVTIPKPKPKG</sequence>
<evidence type="ECO:0000313" key="2">
    <source>
        <dbReference type="Proteomes" id="UP001356428"/>
    </source>
</evidence>
<organism evidence="1 2">
    <name type="scientific">Streptomyces cyaneofuscatus</name>
    <dbReference type="NCBI Taxonomy" id="66883"/>
    <lineage>
        <taxon>Bacteria</taxon>
        <taxon>Bacillati</taxon>
        <taxon>Actinomycetota</taxon>
        <taxon>Actinomycetes</taxon>
        <taxon>Kitasatosporales</taxon>
        <taxon>Streptomycetaceae</taxon>
        <taxon>Streptomyces</taxon>
    </lineage>
</organism>
<dbReference type="RefSeq" id="WP_326704565.1">
    <property type="nucleotide sequence ID" value="NZ_CP109083.1"/>
</dbReference>
<protein>
    <submittedName>
        <fullName evidence="1">Uncharacterized protein</fullName>
    </submittedName>
</protein>
<proteinExistence type="predicted"/>
<evidence type="ECO:0000313" key="1">
    <source>
        <dbReference type="EMBL" id="WSB09145.1"/>
    </source>
</evidence>